<sequence length="218" mass="24278">MDEHHRAFDSISVTGKGQVEAVPDRAVVVITVEVSDRTLARAQSEANRRMAAVLAALRAQSIADERSRTAWYDVTPQRDYRLARWPVLGYSVSHRVRVTVEPIERVGEVIDAATASGATSVELYCFDVADPSAPERDARIRAMADAHTKAAHLAELAGRRLGKAVQITVDDSWPRRRRARDYSLYTPMSLVPEHQPTEVRPEPVEFSITVSVTFTLED</sequence>
<gene>
    <name evidence="1" type="ORF">NET02_06235</name>
</gene>
<evidence type="ECO:0000313" key="1">
    <source>
        <dbReference type="EMBL" id="MCM8748739.1"/>
    </source>
</evidence>
<dbReference type="EMBL" id="JAMSLR010000003">
    <property type="protein sequence ID" value="MCM8748739.1"/>
    <property type="molecule type" value="Genomic_DNA"/>
</dbReference>
<dbReference type="RefSeq" id="WP_284056519.1">
    <property type="nucleotide sequence ID" value="NZ_JAMSLR010000003.1"/>
</dbReference>
<reference evidence="1" key="1">
    <citation type="submission" date="2022-06" db="EMBL/GenBank/DDBJ databases">
        <title>CFH 74404 Thermomicrobiaceae sp.</title>
        <authorList>
            <person name="Ming H."/>
            <person name="Li W.-J."/>
            <person name="Zhao Z."/>
        </authorList>
    </citation>
    <scope>NUCLEOTIDE SEQUENCE</scope>
    <source>
        <strain evidence="1">CFH 74404</strain>
    </source>
</reference>
<dbReference type="InterPro" id="IPR007497">
    <property type="entry name" value="SIMPL/DUF541"/>
</dbReference>
<dbReference type="Gene3D" id="3.30.110.170">
    <property type="entry name" value="Protein of unknown function (DUF541), domain 1"/>
    <property type="match status" value="1"/>
</dbReference>
<dbReference type="Pfam" id="PF04402">
    <property type="entry name" value="SIMPL"/>
    <property type="match status" value="1"/>
</dbReference>
<proteinExistence type="predicted"/>
<accession>A0AA42BAL2</accession>
<evidence type="ECO:0000313" key="2">
    <source>
        <dbReference type="Proteomes" id="UP001165306"/>
    </source>
</evidence>
<dbReference type="AlphaFoldDB" id="A0AA42BAL2"/>
<dbReference type="PANTHER" id="PTHR34387:SF1">
    <property type="entry name" value="PERIPLASMIC IMMUNOGENIC PROTEIN"/>
    <property type="match status" value="1"/>
</dbReference>
<name>A0AA42BAL2_9BACT</name>
<comment type="caution">
    <text evidence="1">The sequence shown here is derived from an EMBL/GenBank/DDBJ whole genome shotgun (WGS) entry which is preliminary data.</text>
</comment>
<dbReference type="InterPro" id="IPR052022">
    <property type="entry name" value="26kDa_periplasmic_antigen"/>
</dbReference>
<organism evidence="1 2">
    <name type="scientific">Thermalbibacter longus</name>
    <dbReference type="NCBI Taxonomy" id="2951981"/>
    <lineage>
        <taxon>Bacteria</taxon>
        <taxon>Pseudomonadati</taxon>
        <taxon>Thermomicrobiota</taxon>
        <taxon>Thermomicrobia</taxon>
        <taxon>Thermomicrobiales</taxon>
        <taxon>Thermomicrobiaceae</taxon>
        <taxon>Thermalbibacter</taxon>
    </lineage>
</organism>
<protein>
    <submittedName>
        <fullName evidence="1">SIMPL domain-containing protein</fullName>
    </submittedName>
</protein>
<dbReference type="GO" id="GO:0006974">
    <property type="term" value="P:DNA damage response"/>
    <property type="evidence" value="ECO:0007669"/>
    <property type="project" value="TreeGrafter"/>
</dbReference>
<dbReference type="Proteomes" id="UP001165306">
    <property type="component" value="Unassembled WGS sequence"/>
</dbReference>
<keyword evidence="2" id="KW-1185">Reference proteome</keyword>
<dbReference type="Gene3D" id="3.30.70.2970">
    <property type="entry name" value="Protein of unknown function (DUF541), domain 2"/>
    <property type="match status" value="1"/>
</dbReference>
<dbReference type="PANTHER" id="PTHR34387">
    <property type="entry name" value="SLR1258 PROTEIN"/>
    <property type="match status" value="1"/>
</dbReference>